<dbReference type="PANTHER" id="PTHR45947:SF3">
    <property type="entry name" value="SULFOQUINOVOSYL TRANSFERASE SQD2"/>
    <property type="match status" value="1"/>
</dbReference>
<accession>A0A7X3CRK5</accession>
<dbReference type="EMBL" id="WNZX01000001">
    <property type="protein sequence ID" value="MUG69057.1"/>
    <property type="molecule type" value="Genomic_DNA"/>
</dbReference>
<dbReference type="GO" id="GO:0016757">
    <property type="term" value="F:glycosyltransferase activity"/>
    <property type="evidence" value="ECO:0007669"/>
    <property type="project" value="InterPro"/>
</dbReference>
<dbReference type="InterPro" id="IPR050194">
    <property type="entry name" value="Glycosyltransferase_grp1"/>
</dbReference>
<name>A0A7X3CRK5_9BACL</name>
<dbReference type="SUPFAM" id="SSF53756">
    <property type="entry name" value="UDP-Glycosyltransferase/glycogen phosphorylase"/>
    <property type="match status" value="1"/>
</dbReference>
<dbReference type="Pfam" id="PF13439">
    <property type="entry name" value="Glyco_transf_4"/>
    <property type="match status" value="1"/>
</dbReference>
<dbReference type="InterPro" id="IPR028098">
    <property type="entry name" value="Glyco_trans_4-like_N"/>
</dbReference>
<organism evidence="3 4">
    <name type="scientific">Paenibacillus validus</name>
    <dbReference type="NCBI Taxonomy" id="44253"/>
    <lineage>
        <taxon>Bacteria</taxon>
        <taxon>Bacillati</taxon>
        <taxon>Bacillota</taxon>
        <taxon>Bacilli</taxon>
        <taxon>Bacillales</taxon>
        <taxon>Paenibacillaceae</taxon>
        <taxon>Paenibacillus</taxon>
    </lineage>
</organism>
<dbReference type="Pfam" id="PF00534">
    <property type="entry name" value="Glycos_transf_1"/>
    <property type="match status" value="1"/>
</dbReference>
<protein>
    <submittedName>
        <fullName evidence="3">Glycosyltransferase</fullName>
    </submittedName>
</protein>
<evidence type="ECO:0000259" key="1">
    <source>
        <dbReference type="Pfam" id="PF00534"/>
    </source>
</evidence>
<evidence type="ECO:0000313" key="3">
    <source>
        <dbReference type="EMBL" id="MUG69057.1"/>
    </source>
</evidence>
<evidence type="ECO:0000313" key="4">
    <source>
        <dbReference type="Proteomes" id="UP000450917"/>
    </source>
</evidence>
<dbReference type="InterPro" id="IPR001296">
    <property type="entry name" value="Glyco_trans_1"/>
</dbReference>
<dbReference type="Proteomes" id="UP000450917">
    <property type="component" value="Unassembled WGS sequence"/>
</dbReference>
<proteinExistence type="predicted"/>
<feature type="domain" description="Glycosyltransferase subfamily 4-like N-terminal" evidence="2">
    <location>
        <begin position="71"/>
        <end position="221"/>
    </location>
</feature>
<dbReference type="PANTHER" id="PTHR45947">
    <property type="entry name" value="SULFOQUINOVOSYL TRANSFERASE SQD2"/>
    <property type="match status" value="1"/>
</dbReference>
<keyword evidence="4" id="KW-1185">Reference proteome</keyword>
<dbReference type="AlphaFoldDB" id="A0A7X3CRK5"/>
<evidence type="ECO:0000259" key="2">
    <source>
        <dbReference type="Pfam" id="PF13439"/>
    </source>
</evidence>
<sequence length="443" mass="49666">MKKSRRALPKKSVIPLKKRTAYNESTVPKSYAGIRKRRAKAGPLRLILPRSGLEFPAPPLRVLMVLDQLNIGGTETYTLSLTRELLRKGASVLIAAKKGKLLEPFLGLGCPVYEIDFVGDDYERDEANRSAHMAMLQSIIRTEKIDLVHAHQVPSGIVALEAARTLRVPFLFTVHGTYYDPAFLSVLRRSATVTCVSPAVLSMLQNAGIQAFVVPNGVDPSEYHPLDTAYRSYLRCKLGLPQQAPVVMYASRLSWEKADICEETIHALTLMKQTDYPDLQLLIVGGGKKQDEIQQIVESKNEQTQSPFIHYAGEILNMNAYYSISDCVIGTGRISLEAMSCERPLIAVGSKGFCGLVKPQRYEQIWNCWFGDHDADLPLTQTLLTEHVRKALHEDRTDIVRNVRSGRSFVIDRFHISQTTDKLIDVYAHMLKSRKDARISDLS</sequence>
<keyword evidence="3" id="KW-0808">Transferase</keyword>
<comment type="caution">
    <text evidence="3">The sequence shown here is derived from an EMBL/GenBank/DDBJ whole genome shotgun (WGS) entry which is preliminary data.</text>
</comment>
<gene>
    <name evidence="3" type="ORF">GNP93_00055</name>
</gene>
<dbReference type="Gene3D" id="3.40.50.2000">
    <property type="entry name" value="Glycogen Phosphorylase B"/>
    <property type="match status" value="2"/>
</dbReference>
<reference evidence="3 4" key="1">
    <citation type="submission" date="2019-11" db="EMBL/GenBank/DDBJ databases">
        <title>Draft genome sequences of five Paenibacillus species of dairy origin.</title>
        <authorList>
            <person name="Olajide A.M."/>
            <person name="Chen S."/>
            <person name="Lapointe G."/>
        </authorList>
    </citation>
    <scope>NUCLEOTIDE SEQUENCE [LARGE SCALE GENOMIC DNA]</scope>
    <source>
        <strain evidence="3 4">2CS3</strain>
    </source>
</reference>
<feature type="domain" description="Glycosyl transferase family 1" evidence="1">
    <location>
        <begin position="237"/>
        <end position="359"/>
    </location>
</feature>